<dbReference type="Gene3D" id="2.60.40.740">
    <property type="match status" value="3"/>
</dbReference>
<name>A0A644TJX7_9ZZZZ</name>
<dbReference type="Pfam" id="PF25778">
    <property type="entry name" value="DUF7948"/>
    <property type="match status" value="1"/>
</dbReference>
<dbReference type="PANTHER" id="PTHR35580">
    <property type="entry name" value="CELL SURFACE GLYCOPROTEIN (S-LAYER PROTEIN)-LIKE PROTEIN"/>
    <property type="match status" value="1"/>
</dbReference>
<reference evidence="2" key="1">
    <citation type="submission" date="2019-08" db="EMBL/GenBank/DDBJ databases">
        <authorList>
            <person name="Kucharzyk K."/>
            <person name="Murdoch R.W."/>
            <person name="Higgins S."/>
            <person name="Loffler F."/>
        </authorList>
    </citation>
    <scope>NUCLEOTIDE SEQUENCE</scope>
</reference>
<dbReference type="Pfam" id="PF13573">
    <property type="entry name" value="SprB"/>
    <property type="match status" value="3"/>
</dbReference>
<organism evidence="2">
    <name type="scientific">bioreactor metagenome</name>
    <dbReference type="NCBI Taxonomy" id="1076179"/>
    <lineage>
        <taxon>unclassified sequences</taxon>
        <taxon>metagenomes</taxon>
        <taxon>ecological metagenomes</taxon>
    </lineage>
</organism>
<dbReference type="InterPro" id="IPR026341">
    <property type="entry name" value="T9SS_type_B"/>
</dbReference>
<dbReference type="PROSITE" id="PS50093">
    <property type="entry name" value="PKD"/>
    <property type="match status" value="1"/>
</dbReference>
<dbReference type="InterPro" id="IPR052918">
    <property type="entry name" value="Motility_Chemotaxis_Reg"/>
</dbReference>
<evidence type="ECO:0000313" key="2">
    <source>
        <dbReference type="EMBL" id="MPL66592.1"/>
    </source>
</evidence>
<sequence length="1398" mass="154555">MKSIHVFLILTIILFSSANITYCGENLYNNLNFIENKGQWESRIIFKTTLTNGAAFIEKNCITFSLSDYRRECKHDNLTPKNHNCEEHQTIINNHAFRLKLLNSKEPNNIIPNQKSNNYNNYYIGSDKSKWASKAYSYGEILYKDIYSNIDWKVYSEGNNIKHDFILHSGAKVEDISLFYEGIEKLNIKNENLVLYTSLGQLIEVKPYAYQIINGDSVKIEAEFALNNNIITYKIGNYNKDYDLVIDPTLIFSSYTGSLADNWGFTATYDKMRNAYLGGIVNGINYPVTIGAFQTTYGGGNWDVTISKFSHDGINLIYSTYLGGSSSEMPHSLIVNEYDELIVFGTTGSINFPTTTNAFQRIFSGGDSASYDGSINFTQGCDIFISKFANDGTSLEASTYVGGTKNDGLNFRNYYNENQVYYVGNDSLYSNYGDGARGEIITDDMSNIYVGSCTFSQDFPTTPNSFNPNYIGKQDGVVFKLDFNLSTMLFSSYIGGSEDDAVFSIDTDDDYKLYVTGGTVSHNFPTSSWSYSPIFNGGNTDGFLSLISYNGEALLASTFFGSDKKDLSYFVRTDKYNNPHIFGTTNATGMTLIHNASYSIPNSGQFVAKFSPNLQSLTWSTVFGSGIGRPNISTSAFAVDVCGRIYCTGWGGMGNLTTSNMQTSSNAFMPITDGGDFYIISIASDASSLEYATFFGANGIADHVDGGTSRYDKFSTVYQAACAGCGGNQSFPTYPSNVYGPRNRSNNCNAAVFKFNVHEDYAVADFGFPPIGCAPQTINFQNYGRGTSFIWDFGDGTTSNDTNPTHTFNTSGLYEITLIANFENGCVTTDTMKHTILVLGNTSREIDSIGTCPNYAIQIGIPPIAHSNLTFSWTPAELLTDPTISNPYAIINQTTDFRLILTDGICWDTIYQRVYIKELEIDVQDSIHTCNSPIDLIVPAQHYSCYKFSSSRDFSSLINLDTTNNETRVYLTQSQYIYIWVEKDGCSGLDSVWISFNGTSLTVQTTDVSCLGNNDGEATAIISGGISPHTYEWSNGQTGVSSISGLSPNNYWVKVTEATGCNSTLPFTISTPLALNYSSNKVNNPCNGICIGEIDINPLGGTSPYSILWEDGQTQFSINNLCSKDYIFTITDANNCTLTDTISIINEANFITILTKKDLNCIEACKGEIMANVGGGTAPYYYLWSNGDTTQTITDLCVGDYNVQTTDINGCKSSDTISIVNLDIFRDFEIQASKTEIYDGEVITLSVTQYPGLTYLWTPSTYIYNPNLARVIATPLQSITYQVFVTDGNGCDFTDSIRIKVEVINCGEPNIFIPNVFTPNSDGKNDVIMVSGEHIEKIKFIIFDRWGEEVFATTDKNKAWDGTFKGQDCLSGVYFYRLEIECGLGRTFKKSGDITLIR</sequence>
<dbReference type="SUPFAM" id="SSF49299">
    <property type="entry name" value="PKD domain"/>
    <property type="match status" value="1"/>
</dbReference>
<dbReference type="EMBL" id="VSSQ01000033">
    <property type="protein sequence ID" value="MPL66592.1"/>
    <property type="molecule type" value="Genomic_DNA"/>
</dbReference>
<dbReference type="SMART" id="SM00089">
    <property type="entry name" value="PKD"/>
    <property type="match status" value="1"/>
</dbReference>
<gene>
    <name evidence="2" type="ORF">SDC9_12279</name>
</gene>
<dbReference type="Pfam" id="PF13585">
    <property type="entry name" value="CHU_C"/>
    <property type="match status" value="1"/>
</dbReference>
<feature type="domain" description="PKD" evidence="1">
    <location>
        <begin position="784"/>
        <end position="843"/>
    </location>
</feature>
<comment type="caution">
    <text evidence="2">The sequence shown here is derived from an EMBL/GenBank/DDBJ whole genome shotgun (WGS) entry which is preliminary data.</text>
</comment>
<protein>
    <recommendedName>
        <fullName evidence="1">PKD domain-containing protein</fullName>
    </recommendedName>
</protein>
<dbReference type="InterPro" id="IPR025667">
    <property type="entry name" value="SprB_repeat"/>
</dbReference>
<dbReference type="InterPro" id="IPR035986">
    <property type="entry name" value="PKD_dom_sf"/>
</dbReference>
<dbReference type="PANTHER" id="PTHR35580:SF1">
    <property type="entry name" value="PHYTASE-LIKE DOMAIN-CONTAINING PROTEIN"/>
    <property type="match status" value="1"/>
</dbReference>
<dbReference type="CDD" id="cd00146">
    <property type="entry name" value="PKD"/>
    <property type="match status" value="1"/>
</dbReference>
<dbReference type="InterPro" id="IPR057708">
    <property type="entry name" value="DUF7948"/>
</dbReference>
<accession>A0A644TJX7</accession>
<dbReference type="NCBIfam" id="TIGR04131">
    <property type="entry name" value="Bac_Flav_CTERM"/>
    <property type="match status" value="1"/>
</dbReference>
<dbReference type="InterPro" id="IPR022409">
    <property type="entry name" value="PKD/Chitinase_dom"/>
</dbReference>
<dbReference type="InterPro" id="IPR013783">
    <property type="entry name" value="Ig-like_fold"/>
</dbReference>
<dbReference type="InterPro" id="IPR000601">
    <property type="entry name" value="PKD_dom"/>
</dbReference>
<dbReference type="Pfam" id="PF18911">
    <property type="entry name" value="PKD_4"/>
    <property type="match status" value="1"/>
</dbReference>
<dbReference type="Gene3D" id="2.60.40.10">
    <property type="entry name" value="Immunoglobulins"/>
    <property type="match status" value="1"/>
</dbReference>
<evidence type="ECO:0000259" key="1">
    <source>
        <dbReference type="PROSITE" id="PS50093"/>
    </source>
</evidence>
<proteinExistence type="predicted"/>